<evidence type="ECO:0000256" key="1">
    <source>
        <dbReference type="ARBA" id="ARBA00022679"/>
    </source>
</evidence>
<evidence type="ECO:0000259" key="3">
    <source>
        <dbReference type="Pfam" id="PF00696"/>
    </source>
</evidence>
<dbReference type="PANTHER" id="PTHR30602:SF12">
    <property type="entry name" value="AMINO-ACID ACETYLTRANSFERASE NAGS1, CHLOROPLASTIC-RELATED"/>
    <property type="match status" value="1"/>
</dbReference>
<organism evidence="4 5">
    <name type="scientific">Vibrio variabilis</name>
    <dbReference type="NCBI Taxonomy" id="990271"/>
    <lineage>
        <taxon>Bacteria</taxon>
        <taxon>Pseudomonadati</taxon>
        <taxon>Pseudomonadota</taxon>
        <taxon>Gammaproteobacteria</taxon>
        <taxon>Vibrionales</taxon>
        <taxon>Vibrionaceae</taxon>
        <taxon>Vibrio</taxon>
    </lineage>
</organism>
<dbReference type="InterPro" id="IPR001048">
    <property type="entry name" value="Asp/Glu/Uridylate_kinase"/>
</dbReference>
<keyword evidence="2 4" id="KW-0012">Acyltransferase</keyword>
<name>A0ABQ0JLL0_9VIBR</name>
<dbReference type="Gene3D" id="3.40.1160.10">
    <property type="entry name" value="Acetylglutamate kinase-like"/>
    <property type="match status" value="1"/>
</dbReference>
<reference evidence="5" key="2">
    <citation type="submission" date="2014-09" db="EMBL/GenBank/DDBJ databases">
        <authorList>
            <consortium name="NBRP consortium"/>
            <person name="Sawabe T."/>
            <person name="Meirelles P."/>
            <person name="Nakanishi M."/>
            <person name="Sayaka M."/>
            <person name="Hattori M."/>
            <person name="Ohkuma M."/>
        </authorList>
    </citation>
    <scope>NUCLEOTIDE SEQUENCE [LARGE SCALE GENOMIC DNA]</scope>
    <source>
        <strain evidence="5">JCM 19239</strain>
    </source>
</reference>
<sequence>MTGETFNLLSEEVATQVAIKLNADKLIGFCSEQGVLDEAGNAIAELFPSEVNELIEKFEANELADEGQSSGTLRFLRGAQSACRAGIPRCHLISYKIDGALSKNSSLSMVSVLKSSWRVLSKSGKPILMISAASLNSLGRSRKKGYWSAALENNSSKRYTNSPS</sequence>
<dbReference type="GO" id="GO:0016746">
    <property type="term" value="F:acyltransferase activity"/>
    <property type="evidence" value="ECO:0007669"/>
    <property type="project" value="UniProtKB-KW"/>
</dbReference>
<comment type="caution">
    <text evidence="4">The sequence shown here is derived from an EMBL/GenBank/DDBJ whole genome shotgun (WGS) entry which is preliminary data.</text>
</comment>
<dbReference type="Pfam" id="PF00696">
    <property type="entry name" value="AA_kinase"/>
    <property type="match status" value="1"/>
</dbReference>
<gene>
    <name evidence="4" type="ORF">JCM19239_7904</name>
</gene>
<evidence type="ECO:0000256" key="2">
    <source>
        <dbReference type="ARBA" id="ARBA00023315"/>
    </source>
</evidence>
<dbReference type="InterPro" id="IPR010167">
    <property type="entry name" value="NH2A_AcTrfase"/>
</dbReference>
<reference evidence="5" key="1">
    <citation type="submission" date="2014-09" db="EMBL/GenBank/DDBJ databases">
        <title>Vibrio variabilis JCM 19239. (C206) whole genome shotgun sequence.</title>
        <authorList>
            <person name="Sawabe T."/>
            <person name="Meirelles P."/>
            <person name="Nakanishi M."/>
            <person name="Sayaka M."/>
            <person name="Hattori M."/>
            <person name="Ohkuma M."/>
        </authorList>
    </citation>
    <scope>NUCLEOTIDE SEQUENCE [LARGE SCALE GENOMIC DNA]</scope>
    <source>
        <strain evidence="5">JCM 19239</strain>
    </source>
</reference>
<accession>A0ABQ0JLL0</accession>
<dbReference type="Proteomes" id="UP000029223">
    <property type="component" value="Unassembled WGS sequence"/>
</dbReference>
<evidence type="ECO:0000313" key="4">
    <source>
        <dbReference type="EMBL" id="GAL29640.1"/>
    </source>
</evidence>
<dbReference type="InterPro" id="IPR036393">
    <property type="entry name" value="AceGlu_kinase-like_sf"/>
</dbReference>
<dbReference type="EMBL" id="BBMS01000069">
    <property type="protein sequence ID" value="GAL29640.1"/>
    <property type="molecule type" value="Genomic_DNA"/>
</dbReference>
<dbReference type="SUPFAM" id="SSF53633">
    <property type="entry name" value="Carbamate kinase-like"/>
    <property type="match status" value="1"/>
</dbReference>
<dbReference type="EC" id="2.3.1.1" evidence="4"/>
<evidence type="ECO:0000313" key="5">
    <source>
        <dbReference type="Proteomes" id="UP000029223"/>
    </source>
</evidence>
<dbReference type="PANTHER" id="PTHR30602">
    <property type="entry name" value="AMINO-ACID ACETYLTRANSFERASE"/>
    <property type="match status" value="1"/>
</dbReference>
<keyword evidence="1 4" id="KW-0808">Transferase</keyword>
<keyword evidence="5" id="KW-1185">Reference proteome</keyword>
<protein>
    <submittedName>
        <fullName evidence="4">N-acetylglutamate synthase</fullName>
        <ecNumber evidence="4">2.3.1.1</ecNumber>
    </submittedName>
</protein>
<feature type="domain" description="Aspartate/glutamate/uridylate kinase" evidence="3">
    <location>
        <begin position="5"/>
        <end position="93"/>
    </location>
</feature>
<proteinExistence type="predicted"/>